<reference evidence="3 4" key="1">
    <citation type="journal article" date="2012" name="Proc. Natl. Acad. Sci. U.S.A.">
        <title>Comparative genomics of Ceriporiopsis subvermispora and Phanerochaete chrysosporium provide insight into selective ligninolysis.</title>
        <authorList>
            <person name="Fernandez-Fueyo E."/>
            <person name="Ruiz-Duenas F.J."/>
            <person name="Ferreira P."/>
            <person name="Floudas D."/>
            <person name="Hibbett D.S."/>
            <person name="Canessa P."/>
            <person name="Larrondo L.F."/>
            <person name="James T.Y."/>
            <person name="Seelenfreund D."/>
            <person name="Lobos S."/>
            <person name="Polanco R."/>
            <person name="Tello M."/>
            <person name="Honda Y."/>
            <person name="Watanabe T."/>
            <person name="Watanabe T."/>
            <person name="Ryu J.S."/>
            <person name="Kubicek C.P."/>
            <person name="Schmoll M."/>
            <person name="Gaskell J."/>
            <person name="Hammel K.E."/>
            <person name="St John F.J."/>
            <person name="Vanden Wymelenberg A."/>
            <person name="Sabat G."/>
            <person name="Splinter BonDurant S."/>
            <person name="Syed K."/>
            <person name="Yadav J.S."/>
            <person name="Doddapaneni H."/>
            <person name="Subramanian V."/>
            <person name="Lavin J.L."/>
            <person name="Oguiza J.A."/>
            <person name="Perez G."/>
            <person name="Pisabarro A.G."/>
            <person name="Ramirez L."/>
            <person name="Santoyo F."/>
            <person name="Master E."/>
            <person name="Coutinho P.M."/>
            <person name="Henrissat B."/>
            <person name="Lombard V."/>
            <person name="Magnuson J.K."/>
            <person name="Kuees U."/>
            <person name="Hori C."/>
            <person name="Igarashi K."/>
            <person name="Samejima M."/>
            <person name="Held B.W."/>
            <person name="Barry K.W."/>
            <person name="LaButti K.M."/>
            <person name="Lapidus A."/>
            <person name="Lindquist E.A."/>
            <person name="Lucas S.M."/>
            <person name="Riley R."/>
            <person name="Salamov A.A."/>
            <person name="Hoffmeister D."/>
            <person name="Schwenk D."/>
            <person name="Hadar Y."/>
            <person name="Yarden O."/>
            <person name="de Vries R.P."/>
            <person name="Wiebenga A."/>
            <person name="Stenlid J."/>
            <person name="Eastwood D."/>
            <person name="Grigoriev I.V."/>
            <person name="Berka R.M."/>
            <person name="Blanchette R.A."/>
            <person name="Kersten P."/>
            <person name="Martinez A.T."/>
            <person name="Vicuna R."/>
            <person name="Cullen D."/>
        </authorList>
    </citation>
    <scope>NUCLEOTIDE SEQUENCE [LARGE SCALE GENOMIC DNA]</scope>
    <source>
        <strain evidence="3 4">B</strain>
    </source>
</reference>
<evidence type="ECO:0000313" key="4">
    <source>
        <dbReference type="Proteomes" id="UP000016930"/>
    </source>
</evidence>
<feature type="region of interest" description="Disordered" evidence="1">
    <location>
        <begin position="294"/>
        <end position="318"/>
    </location>
</feature>
<feature type="region of interest" description="Disordered" evidence="1">
    <location>
        <begin position="1"/>
        <end position="93"/>
    </location>
</feature>
<dbReference type="HOGENOM" id="CLU_013527_0_0_1"/>
<dbReference type="Pfam" id="PF09103">
    <property type="entry name" value="BRCA-2_OB1"/>
    <property type="match status" value="1"/>
</dbReference>
<dbReference type="AlphaFoldDB" id="M2R2T9"/>
<dbReference type="SUPFAM" id="SSF81872">
    <property type="entry name" value="BRCA2 helical domain"/>
    <property type="match status" value="1"/>
</dbReference>
<dbReference type="InterPro" id="IPR012340">
    <property type="entry name" value="NA-bd_OB-fold"/>
</dbReference>
<dbReference type="PANTHER" id="PTHR11289">
    <property type="entry name" value="BREAST CANCER TYPE 2 SUSCEPTIBILITY PROTEIN BRCA2"/>
    <property type="match status" value="1"/>
</dbReference>
<name>M2R2T9_CERS8</name>
<sequence>MSSPLNQTRIHPDPDFTVASANSSQPKQVTRPGDGGGLSTHQTPAPAGPSSAHRGSHSPKSSGKKRLRSSSPPPNKSKHQLSSPTYDQAFDLSQQDIEAFDAFEKHFSQSLSSSSGPSNAVAGARRGPTRSEPILNALQIFESDGSKEDDDDSIRERSPSPLAGYSRQQSTELKRASSRSVSGFRTAASLSKERMPATRSESAKISPTEAAPVAGFTSAAVLPESNVDGAPHDGFDISATPAKFSGFGFASALHITADLPSSNLPSSSPDAPQEHDYSDWFKPMPIPIGALGFQSAKAVQDTSSPDEPAPISDPPEHAPLFPLFKSCRDVLLSMPPSESNTPPPATSASDSALPGFTSGTSLLRVDKPDSATKGKAKASSWIVPSAAALARAREKMQQWQKEIEEDFTEAHDDQENAAPPTTARPAPSFQTPLRPALRAVENSFSPAQPPESPSPAGAAQGFAKPLLPSGTSALRVKNTPFKSPLVRKPAASMPGTPGYVSSPLNPSKTSGFAPASGSKLLAAFAAPTATPSRALLPLATPTCPAPVTPVRPSGFSTPAKTLGLTPRRMGGSASKPRFATPFKEGMRPGEPGRKLLEQQASQARHVGVVTGSSSQQATPRRVDKGKGRATFFDMRPPADRQTLATSGLLPQRYSQRELEDMGIPVTQLEQINLSTAFYYAFHSVSADGETANLGCEAAFTRLKELGCSLATEAWVENHWVMILWKLAGMIALEPWREIEPETRRWCWDEVIGQLLFRYERELNSGSRPALRLIAAHDAPPSCPMILCVSAIIEAPGVLDDDGVLIQTPPDLEVTDGWYKLRAKTDAPLGRAVKKGLIRVGRKIEVAGARFADRKDPCEILEAYSSVALQLHGNSTKLAPWHAKLGFVRQPAVSTLDSLTPDGGLISLVDLVVVKLYDIGFVEYTERDGRMAPGFPHDQKTETKLSDQWGARREAEASRLHGDLDRKVQLYLGYAERLERKAGIWAPSLSDSAPDDVDKWYSELEDNPNVNQFLSTLTSSQAGWLARHIRQQIDKEREGTRDEIERELDVTCPPRNVRNFRVVVFKDAQWRKRPPLRQVQLKIADVLSLHVGEGEAPGSFKEGQRFRVTNLMPEKQGAWMVPGPDSLIYLKTVQQTRWTRIK</sequence>
<dbReference type="Proteomes" id="UP000016930">
    <property type="component" value="Unassembled WGS sequence"/>
</dbReference>
<dbReference type="OrthoDB" id="21095at2759"/>
<feature type="domain" description="BRCA2 OB1" evidence="2">
    <location>
        <begin position="768"/>
        <end position="887"/>
    </location>
</feature>
<evidence type="ECO:0000313" key="3">
    <source>
        <dbReference type="EMBL" id="EMD32562.1"/>
    </source>
</evidence>
<feature type="compositionally biased region" description="Low complexity" evidence="1">
    <location>
        <begin position="108"/>
        <end position="118"/>
    </location>
</feature>
<feature type="region of interest" description="Disordered" evidence="1">
    <location>
        <begin position="549"/>
        <end position="589"/>
    </location>
</feature>
<feature type="region of interest" description="Disordered" evidence="1">
    <location>
        <begin position="606"/>
        <end position="625"/>
    </location>
</feature>
<dbReference type="InterPro" id="IPR015525">
    <property type="entry name" value="BRCA2"/>
</dbReference>
<accession>M2R2T9</accession>
<dbReference type="EMBL" id="KB445810">
    <property type="protein sequence ID" value="EMD32562.1"/>
    <property type="molecule type" value="Genomic_DNA"/>
</dbReference>
<keyword evidence="4" id="KW-1185">Reference proteome</keyword>
<feature type="region of interest" description="Disordered" evidence="1">
    <location>
        <begin position="332"/>
        <end position="515"/>
    </location>
</feature>
<feature type="compositionally biased region" description="Basic residues" evidence="1">
    <location>
        <begin position="54"/>
        <end position="68"/>
    </location>
</feature>
<dbReference type="GO" id="GO:0006355">
    <property type="term" value="P:regulation of DNA-templated transcription"/>
    <property type="evidence" value="ECO:0007669"/>
    <property type="project" value="TreeGrafter"/>
</dbReference>
<dbReference type="CDD" id="cd04493">
    <property type="entry name" value="BRCA2DBD_OB1"/>
    <property type="match status" value="1"/>
</dbReference>
<gene>
    <name evidence="3" type="ORF">CERSUDRAFT_99292</name>
</gene>
<feature type="region of interest" description="Disordered" evidence="1">
    <location>
        <begin position="107"/>
        <end position="212"/>
    </location>
</feature>
<dbReference type="SUPFAM" id="SSF50249">
    <property type="entry name" value="Nucleic acid-binding proteins"/>
    <property type="match status" value="2"/>
</dbReference>
<evidence type="ECO:0000259" key="2">
    <source>
        <dbReference type="Pfam" id="PF09103"/>
    </source>
</evidence>
<protein>
    <recommendedName>
        <fullName evidence="2">BRCA2 OB1 domain-containing protein</fullName>
    </recommendedName>
</protein>
<dbReference type="STRING" id="914234.M2R2T9"/>
<feature type="compositionally biased region" description="Polar residues" evidence="1">
    <location>
        <begin position="336"/>
        <end position="350"/>
    </location>
</feature>
<organism evidence="3 4">
    <name type="scientific">Ceriporiopsis subvermispora (strain B)</name>
    <name type="common">White-rot fungus</name>
    <name type="synonym">Gelatoporia subvermispora</name>
    <dbReference type="NCBI Taxonomy" id="914234"/>
    <lineage>
        <taxon>Eukaryota</taxon>
        <taxon>Fungi</taxon>
        <taxon>Dikarya</taxon>
        <taxon>Basidiomycota</taxon>
        <taxon>Agaricomycotina</taxon>
        <taxon>Agaricomycetes</taxon>
        <taxon>Polyporales</taxon>
        <taxon>Gelatoporiaceae</taxon>
        <taxon>Gelatoporia</taxon>
    </lineage>
</organism>
<dbReference type="PANTHER" id="PTHR11289:SF0">
    <property type="entry name" value="BREAST CANCER TYPE 2 SUSCEPTIBILITY PROTEIN"/>
    <property type="match status" value="1"/>
</dbReference>
<dbReference type="InterPro" id="IPR015187">
    <property type="entry name" value="BRCA2_OB_1"/>
</dbReference>
<proteinExistence type="predicted"/>
<feature type="compositionally biased region" description="Low complexity" evidence="1">
    <location>
        <begin position="417"/>
        <end position="427"/>
    </location>
</feature>
<feature type="compositionally biased region" description="Polar residues" evidence="1">
    <location>
        <begin position="19"/>
        <end position="28"/>
    </location>
</feature>
<evidence type="ECO:0000256" key="1">
    <source>
        <dbReference type="SAM" id="MobiDB-lite"/>
    </source>
</evidence>
<dbReference type="GO" id="GO:0000724">
    <property type="term" value="P:double-strand break repair via homologous recombination"/>
    <property type="evidence" value="ECO:0007669"/>
    <property type="project" value="InterPro"/>
</dbReference>
<dbReference type="Gene3D" id="2.40.50.140">
    <property type="entry name" value="Nucleic acid-binding proteins"/>
    <property type="match status" value="3"/>
</dbReference>
<dbReference type="InterPro" id="IPR036315">
    <property type="entry name" value="BRCA2_hlx_sf"/>
</dbReference>
<feature type="compositionally biased region" description="Polar residues" evidence="1">
    <location>
        <begin position="80"/>
        <end position="93"/>
    </location>
</feature>